<dbReference type="Pfam" id="PF00071">
    <property type="entry name" value="Ras"/>
    <property type="match status" value="1"/>
</dbReference>
<reference evidence="3" key="1">
    <citation type="journal article" date="2020" name="J. Eukaryot. Microbiol.">
        <title>De novo Sequencing, Assembly and Annotation of the Transcriptome for the Free-Living Testate Amoeba Arcella intermedia.</title>
        <authorList>
            <person name="Ribeiro G.M."/>
            <person name="Porfirio-Sousa A.L."/>
            <person name="Maurer-Alcala X.X."/>
            <person name="Katz L.A."/>
            <person name="Lahr D.J.G."/>
        </authorList>
    </citation>
    <scope>NUCLEOTIDE SEQUENCE</scope>
</reference>
<dbReference type="InterPro" id="IPR001806">
    <property type="entry name" value="Small_GTPase"/>
</dbReference>
<dbReference type="PRINTS" id="PR00449">
    <property type="entry name" value="RASTRNSFRMNG"/>
</dbReference>
<dbReference type="InterPro" id="IPR020849">
    <property type="entry name" value="Small_GTPase_Ras-type"/>
</dbReference>
<organism evidence="3">
    <name type="scientific">Arcella intermedia</name>
    <dbReference type="NCBI Taxonomy" id="1963864"/>
    <lineage>
        <taxon>Eukaryota</taxon>
        <taxon>Amoebozoa</taxon>
        <taxon>Tubulinea</taxon>
        <taxon>Elardia</taxon>
        <taxon>Arcellinida</taxon>
        <taxon>Sphaerothecina</taxon>
        <taxon>Arcellidae</taxon>
        <taxon>Arcella</taxon>
    </lineage>
</organism>
<evidence type="ECO:0000313" key="3">
    <source>
        <dbReference type="EMBL" id="NDV38008.1"/>
    </source>
</evidence>
<evidence type="ECO:0000256" key="1">
    <source>
        <dbReference type="ARBA" id="ARBA00022741"/>
    </source>
</evidence>
<dbReference type="SUPFAM" id="SSF52540">
    <property type="entry name" value="P-loop containing nucleoside triphosphate hydrolases"/>
    <property type="match status" value="1"/>
</dbReference>
<proteinExistence type="predicted"/>
<dbReference type="EMBL" id="GIBP01009039">
    <property type="protein sequence ID" value="NDV38008.1"/>
    <property type="molecule type" value="Transcribed_RNA"/>
</dbReference>
<dbReference type="SMART" id="SM00175">
    <property type="entry name" value="RAB"/>
    <property type="match status" value="1"/>
</dbReference>
<dbReference type="AlphaFoldDB" id="A0A6B2LMR0"/>
<evidence type="ECO:0000256" key="2">
    <source>
        <dbReference type="ARBA" id="ARBA00023134"/>
    </source>
</evidence>
<dbReference type="PANTHER" id="PTHR24070">
    <property type="entry name" value="RAS, DI-RAS, AND RHEB FAMILY MEMBERS OF SMALL GTPASE SUPERFAMILY"/>
    <property type="match status" value="1"/>
</dbReference>
<dbReference type="InterPro" id="IPR027417">
    <property type="entry name" value="P-loop_NTPase"/>
</dbReference>
<protein>
    <submittedName>
        <fullName evidence="3">Uncharacterized protein</fullName>
    </submittedName>
</protein>
<keyword evidence="2" id="KW-0342">GTP-binding</keyword>
<sequence length="170" mass="18864">MEPLKVCVLGDGGSGKSCFVLQYITGAFHPKFDPTIEDSYRKSLYTSNQTILLEILDTAPPDLNCGINFRELYKNHHGFILLYSITSRPSFDALSSWNNDIKRLKDSAHPIAVVGSKVDLGEKRQVSFWEVSTKTGENIPFVVMDVIGRCLDNKVFVTTTGQSKGGCELL</sequence>
<dbReference type="Gene3D" id="3.40.50.300">
    <property type="entry name" value="P-loop containing nucleotide triphosphate hydrolases"/>
    <property type="match status" value="1"/>
</dbReference>
<dbReference type="GO" id="GO:0003924">
    <property type="term" value="F:GTPase activity"/>
    <property type="evidence" value="ECO:0007669"/>
    <property type="project" value="InterPro"/>
</dbReference>
<name>A0A6B2LMR0_9EUKA</name>
<dbReference type="GO" id="GO:0005525">
    <property type="term" value="F:GTP binding"/>
    <property type="evidence" value="ECO:0007669"/>
    <property type="project" value="UniProtKB-KW"/>
</dbReference>
<keyword evidence="1" id="KW-0547">Nucleotide-binding</keyword>
<dbReference type="PROSITE" id="PS51421">
    <property type="entry name" value="RAS"/>
    <property type="match status" value="1"/>
</dbReference>
<dbReference type="PROSITE" id="PS51419">
    <property type="entry name" value="RAB"/>
    <property type="match status" value="1"/>
</dbReference>
<accession>A0A6B2LMR0</accession>
<dbReference type="SMART" id="SM00173">
    <property type="entry name" value="RAS"/>
    <property type="match status" value="1"/>
</dbReference>
<dbReference type="GO" id="GO:0016020">
    <property type="term" value="C:membrane"/>
    <property type="evidence" value="ECO:0007669"/>
    <property type="project" value="InterPro"/>
</dbReference>
<dbReference type="SMART" id="SM00174">
    <property type="entry name" value="RHO"/>
    <property type="match status" value="1"/>
</dbReference>
<dbReference type="GO" id="GO:0007165">
    <property type="term" value="P:signal transduction"/>
    <property type="evidence" value="ECO:0007669"/>
    <property type="project" value="InterPro"/>
</dbReference>